<dbReference type="EC" id="2.3.1.-" evidence="2"/>
<evidence type="ECO:0000313" key="2">
    <source>
        <dbReference type="EMBL" id="MEM5338452.1"/>
    </source>
</evidence>
<reference evidence="3" key="2">
    <citation type="submission" date="2019-08" db="EMBL/GenBank/DDBJ databases">
        <authorList>
            <person name="Im W.-T."/>
        </authorList>
    </citation>
    <scope>NUCLEOTIDE SEQUENCE</scope>
    <source>
        <strain evidence="3">NF 2-5-3</strain>
    </source>
</reference>
<dbReference type="Pfam" id="PF13508">
    <property type="entry name" value="Acetyltransf_7"/>
    <property type="match status" value="1"/>
</dbReference>
<dbReference type="InterPro" id="IPR041496">
    <property type="entry name" value="YitH/HolE_GNAT"/>
</dbReference>
<evidence type="ECO:0000313" key="4">
    <source>
        <dbReference type="Proteomes" id="UP000321776"/>
    </source>
</evidence>
<gene>
    <name evidence="3" type="ORF">FRZ40_32635</name>
    <name evidence="2" type="ORF">V4C56_02295</name>
</gene>
<dbReference type="PANTHER" id="PTHR47237">
    <property type="entry name" value="SLL0310 PROTEIN"/>
    <property type="match status" value="1"/>
</dbReference>
<feature type="domain" description="N-acetyltransferase" evidence="1">
    <location>
        <begin position="19"/>
        <end position="152"/>
    </location>
</feature>
<evidence type="ECO:0000313" key="3">
    <source>
        <dbReference type="EMBL" id="TXC79159.1"/>
    </source>
</evidence>
<dbReference type="PROSITE" id="PS51186">
    <property type="entry name" value="GNAT"/>
    <property type="match status" value="1"/>
</dbReference>
<dbReference type="GO" id="GO:0016747">
    <property type="term" value="F:acyltransferase activity, transferring groups other than amino-acyl groups"/>
    <property type="evidence" value="ECO:0007669"/>
    <property type="project" value="InterPro"/>
</dbReference>
<dbReference type="Proteomes" id="UP001481677">
    <property type="component" value="Unassembled WGS sequence"/>
</dbReference>
<dbReference type="EMBL" id="JAZHGA010000001">
    <property type="protein sequence ID" value="MEM5338452.1"/>
    <property type="molecule type" value="Genomic_DNA"/>
</dbReference>
<keyword evidence="5" id="KW-1185">Reference proteome</keyword>
<organism evidence="3 4">
    <name type="scientific">Paraburkholderia azotifigens</name>
    <dbReference type="NCBI Taxonomy" id="2057004"/>
    <lineage>
        <taxon>Bacteria</taxon>
        <taxon>Pseudomonadati</taxon>
        <taxon>Pseudomonadota</taxon>
        <taxon>Betaproteobacteria</taxon>
        <taxon>Burkholderiales</taxon>
        <taxon>Burkholderiaceae</taxon>
        <taxon>Paraburkholderia</taxon>
    </lineage>
</organism>
<comment type="caution">
    <text evidence="3">The sequence shown here is derived from an EMBL/GenBank/DDBJ whole genome shotgun (WGS) entry which is preliminary data.</text>
</comment>
<dbReference type="SUPFAM" id="SSF55729">
    <property type="entry name" value="Acyl-CoA N-acyltransferases (Nat)"/>
    <property type="match status" value="1"/>
</dbReference>
<proteinExistence type="predicted"/>
<dbReference type="EMBL" id="VOQS01000005">
    <property type="protein sequence ID" value="TXC79159.1"/>
    <property type="molecule type" value="Genomic_DNA"/>
</dbReference>
<accession>A0A5C6V1V2</accession>
<dbReference type="InterPro" id="IPR000182">
    <property type="entry name" value="GNAT_dom"/>
</dbReference>
<keyword evidence="3" id="KW-0808">Transferase</keyword>
<protein>
    <submittedName>
        <fullName evidence="3">GNAT family N-acetyltransferase</fullName>
        <ecNumber evidence="2">2.3.1.-</ecNumber>
    </submittedName>
</protein>
<sequence length="298" mass="32095">MCLQNEEAGVSDPNKNGMIDYRPFTSDDIAAAHALSSAVRWRHRPDDWRFAARTGQGFVAQDASGVIGTALSWRFGREAATLGMVIVAPERQGRGIGRKLLELLIDELGPRTLLIHASPAGEPLCEKLGFHSIGTIHQHQGAAFQPPLVSLPPGERLRPLGVNDAPRLVELASRASGLDRRDLLPALLDIASGIALDRDGELIGFALFRRFGDGHVIGPVIAPDSPGESRAKALISHWLALNAGMFVRIDTPAAFGLSSWLEGLGLPHVDSIERMVRNGPLPADAQLKQFAITSQAVW</sequence>
<dbReference type="Gene3D" id="3.40.630.30">
    <property type="match status" value="1"/>
</dbReference>
<reference evidence="2 5" key="3">
    <citation type="submission" date="2024-01" db="EMBL/GenBank/DDBJ databases">
        <title>The diversity of rhizobia nodulating Mimosa spp. in eleven states of Brazil covering several biomes is determined by host plant, location, and edaphic factors.</title>
        <authorList>
            <person name="Rouws L."/>
            <person name="Barauna A."/>
            <person name="Beukes C."/>
            <person name="De Faria S.M."/>
            <person name="Gross E."/>
            <person name="Dos Reis Junior F.B."/>
            <person name="Simon M."/>
            <person name="Maluk M."/>
            <person name="Odee D.W."/>
            <person name="Kenicer G."/>
            <person name="Young J.P.W."/>
            <person name="Reis V.M."/>
            <person name="Zilli J."/>
            <person name="James E.K."/>
        </authorList>
    </citation>
    <scope>NUCLEOTIDE SEQUENCE [LARGE SCALE GENOMIC DNA]</scope>
    <source>
        <strain evidence="2 5">JPY530</strain>
    </source>
</reference>
<keyword evidence="2" id="KW-0012">Acyltransferase</keyword>
<evidence type="ECO:0000259" key="1">
    <source>
        <dbReference type="PROSITE" id="PS51186"/>
    </source>
</evidence>
<evidence type="ECO:0000313" key="5">
    <source>
        <dbReference type="Proteomes" id="UP001481677"/>
    </source>
</evidence>
<dbReference type="Gene3D" id="3.40.630.90">
    <property type="match status" value="1"/>
</dbReference>
<dbReference type="Pfam" id="PF18014">
    <property type="entry name" value="Acetyltransf_18"/>
    <property type="match status" value="1"/>
</dbReference>
<dbReference type="InterPro" id="IPR016181">
    <property type="entry name" value="Acyl_CoA_acyltransferase"/>
</dbReference>
<dbReference type="AlphaFoldDB" id="A0A5C6V1V2"/>
<dbReference type="InterPro" id="IPR052729">
    <property type="entry name" value="Acyl/Acetyltrans_Enzymes"/>
</dbReference>
<dbReference type="CDD" id="cd04301">
    <property type="entry name" value="NAT_SF"/>
    <property type="match status" value="1"/>
</dbReference>
<dbReference type="RefSeq" id="WP_147236972.1">
    <property type="nucleotide sequence ID" value="NZ_JAZHFZ010000001.1"/>
</dbReference>
<dbReference type="Proteomes" id="UP000321776">
    <property type="component" value="Unassembled WGS sequence"/>
</dbReference>
<name>A0A5C6V1V2_9BURK</name>
<reference evidence="3 4" key="1">
    <citation type="journal article" date="2018" name="Int. J. Syst. Evol. Microbiol.">
        <title>Paraburkholderia azotifigens sp. nov., a nitrogen-fixing bacterium isolated from paddy soil.</title>
        <authorList>
            <person name="Choi G.M."/>
            <person name="Im W.T."/>
        </authorList>
    </citation>
    <scope>NUCLEOTIDE SEQUENCE [LARGE SCALE GENOMIC DNA]</scope>
    <source>
        <strain evidence="3 4">NF 2-5-3</strain>
    </source>
</reference>
<dbReference type="PANTHER" id="PTHR47237:SF2">
    <property type="entry name" value="BLL4206 PROTEIN"/>
    <property type="match status" value="1"/>
</dbReference>